<evidence type="ECO:0000313" key="4">
    <source>
        <dbReference type="Proteomes" id="UP000800981"/>
    </source>
</evidence>
<reference evidence="3 4" key="1">
    <citation type="submission" date="2020-03" db="EMBL/GenBank/DDBJ databases">
        <title>Two novel Motilibacter sp.</title>
        <authorList>
            <person name="Liu S."/>
        </authorList>
    </citation>
    <scope>NUCLEOTIDE SEQUENCE [LARGE SCALE GENOMIC DNA]</scope>
    <source>
        <strain evidence="3 4">E257</strain>
    </source>
</reference>
<dbReference type="PROSITE" id="PS01148">
    <property type="entry name" value="UPF0033"/>
    <property type="match status" value="1"/>
</dbReference>
<dbReference type="PANTHER" id="PTHR33279:SF2">
    <property type="entry name" value="SULFUR CARRIER PROTEIN TUSA"/>
    <property type="match status" value="1"/>
</dbReference>
<gene>
    <name evidence="3" type="ORF">G9H71_01325</name>
</gene>
<sequence length="80" mass="8897">MTEQDDLAAEVDALGRRCPVPVIELARHVLDVPPGALIAVLADDEAARVDVPAWCRMRGHEYVGERPRERGAAYVVRRLH</sequence>
<dbReference type="EMBL" id="JAANNP010000001">
    <property type="protein sequence ID" value="NHC12423.1"/>
    <property type="molecule type" value="Genomic_DNA"/>
</dbReference>
<comment type="similarity">
    <text evidence="1">Belongs to the sulfur carrier protein TusA family.</text>
</comment>
<proteinExistence type="inferred from homology"/>
<evidence type="ECO:0000259" key="2">
    <source>
        <dbReference type="PROSITE" id="PS01148"/>
    </source>
</evidence>
<organism evidence="3 4">
    <name type="scientific">Motilibacter deserti</name>
    <dbReference type="NCBI Taxonomy" id="2714956"/>
    <lineage>
        <taxon>Bacteria</taxon>
        <taxon>Bacillati</taxon>
        <taxon>Actinomycetota</taxon>
        <taxon>Actinomycetes</taxon>
        <taxon>Motilibacterales</taxon>
        <taxon>Motilibacteraceae</taxon>
        <taxon>Motilibacter</taxon>
    </lineage>
</organism>
<dbReference type="Proteomes" id="UP000800981">
    <property type="component" value="Unassembled WGS sequence"/>
</dbReference>
<dbReference type="SUPFAM" id="SSF64307">
    <property type="entry name" value="SirA-like"/>
    <property type="match status" value="1"/>
</dbReference>
<evidence type="ECO:0000313" key="3">
    <source>
        <dbReference type="EMBL" id="NHC12423.1"/>
    </source>
</evidence>
<dbReference type="RefSeq" id="WP_166276670.1">
    <property type="nucleotide sequence ID" value="NZ_JAANNP010000001.1"/>
</dbReference>
<dbReference type="CDD" id="cd00291">
    <property type="entry name" value="SirA_YedF_YeeD"/>
    <property type="match status" value="1"/>
</dbReference>
<dbReference type="InterPro" id="IPR001455">
    <property type="entry name" value="TusA-like"/>
</dbReference>
<dbReference type="Pfam" id="PF01206">
    <property type="entry name" value="TusA"/>
    <property type="match status" value="1"/>
</dbReference>
<keyword evidence="4" id="KW-1185">Reference proteome</keyword>
<accession>A0ABX0GSW0</accession>
<evidence type="ECO:0000256" key="1">
    <source>
        <dbReference type="ARBA" id="ARBA00008984"/>
    </source>
</evidence>
<dbReference type="PANTHER" id="PTHR33279">
    <property type="entry name" value="SULFUR CARRIER PROTEIN YEDF-RELATED"/>
    <property type="match status" value="1"/>
</dbReference>
<feature type="domain" description="UPF0033" evidence="2">
    <location>
        <begin position="11"/>
        <end position="35"/>
    </location>
</feature>
<dbReference type="InterPro" id="IPR036868">
    <property type="entry name" value="TusA-like_sf"/>
</dbReference>
<name>A0ABX0GSW0_9ACTN</name>
<dbReference type="Gene3D" id="3.30.110.40">
    <property type="entry name" value="TusA-like domain"/>
    <property type="match status" value="1"/>
</dbReference>
<protein>
    <submittedName>
        <fullName evidence="3">Sulfurtransferase TusA family protein</fullName>
    </submittedName>
</protein>
<comment type="caution">
    <text evidence="3">The sequence shown here is derived from an EMBL/GenBank/DDBJ whole genome shotgun (WGS) entry which is preliminary data.</text>
</comment>